<keyword evidence="2" id="KW-1185">Reference proteome</keyword>
<dbReference type="InterPro" id="IPR015661">
    <property type="entry name" value="Bub1/Mad3"/>
</dbReference>
<dbReference type="GO" id="GO:0007094">
    <property type="term" value="P:mitotic spindle assembly checkpoint signaling"/>
    <property type="evidence" value="ECO:0007669"/>
    <property type="project" value="InterPro"/>
</dbReference>
<dbReference type="PANTHER" id="PTHR14030">
    <property type="entry name" value="MITOTIC CHECKPOINT SERINE/THREONINE-PROTEIN KINASE BUB1"/>
    <property type="match status" value="1"/>
</dbReference>
<sequence length="78" mass="9140">MDPETEFLASKQETGNEWELFKENVRPLKRGRNVGLLNQALKSHSDLQLKKSLIDTRRKFIQAIDEYEGDDPLLPWIE</sequence>
<reference evidence="1 2" key="1">
    <citation type="submission" date="2020-10" db="EMBL/GenBank/DDBJ databases">
        <title>Plant Genome Project.</title>
        <authorList>
            <person name="Zhang R.-G."/>
        </authorList>
    </citation>
    <scope>NUCLEOTIDE SEQUENCE [LARGE SCALE GENOMIC DNA]</scope>
    <source>
        <strain evidence="1">FAFU-HL-1</strain>
        <tissue evidence="1">Leaf</tissue>
    </source>
</reference>
<gene>
    <name evidence="1" type="ORF">SADUNF_Sadunf02G0001800</name>
</gene>
<accession>A0A835N5A8</accession>
<organism evidence="1 2">
    <name type="scientific">Salix dunnii</name>
    <dbReference type="NCBI Taxonomy" id="1413687"/>
    <lineage>
        <taxon>Eukaryota</taxon>
        <taxon>Viridiplantae</taxon>
        <taxon>Streptophyta</taxon>
        <taxon>Embryophyta</taxon>
        <taxon>Tracheophyta</taxon>
        <taxon>Spermatophyta</taxon>
        <taxon>Magnoliopsida</taxon>
        <taxon>eudicotyledons</taxon>
        <taxon>Gunneridae</taxon>
        <taxon>Pentapetalae</taxon>
        <taxon>rosids</taxon>
        <taxon>fabids</taxon>
        <taxon>Malpighiales</taxon>
        <taxon>Salicaceae</taxon>
        <taxon>Saliceae</taxon>
        <taxon>Salix</taxon>
    </lineage>
</organism>
<proteinExistence type="predicted"/>
<dbReference type="EMBL" id="JADGMS010000002">
    <property type="protein sequence ID" value="KAF9686559.1"/>
    <property type="molecule type" value="Genomic_DNA"/>
</dbReference>
<dbReference type="GO" id="GO:0051754">
    <property type="term" value="P:meiotic sister chromatid cohesion, centromeric"/>
    <property type="evidence" value="ECO:0007669"/>
    <property type="project" value="TreeGrafter"/>
</dbReference>
<dbReference type="GO" id="GO:0004672">
    <property type="term" value="F:protein kinase activity"/>
    <property type="evidence" value="ECO:0007669"/>
    <property type="project" value="TreeGrafter"/>
</dbReference>
<evidence type="ECO:0000313" key="2">
    <source>
        <dbReference type="Proteomes" id="UP000657918"/>
    </source>
</evidence>
<dbReference type="PANTHER" id="PTHR14030:SF19">
    <property type="entry name" value="MITOTIC SPINDLE CHECKPOINT PROTEIN BUBR1"/>
    <property type="match status" value="1"/>
</dbReference>
<comment type="caution">
    <text evidence="1">The sequence shown here is derived from an EMBL/GenBank/DDBJ whole genome shotgun (WGS) entry which is preliminary data.</text>
</comment>
<dbReference type="Gene3D" id="1.25.40.430">
    <property type="match status" value="1"/>
</dbReference>
<evidence type="ECO:0000313" key="1">
    <source>
        <dbReference type="EMBL" id="KAF9686559.1"/>
    </source>
</evidence>
<protein>
    <submittedName>
        <fullName evidence="1">Uncharacterized protein</fullName>
    </submittedName>
</protein>
<dbReference type="AlphaFoldDB" id="A0A835N5A8"/>
<name>A0A835N5A8_9ROSI</name>
<dbReference type="Proteomes" id="UP000657918">
    <property type="component" value="Unassembled WGS sequence"/>
</dbReference>